<name>A0A480AU74_9BURK</name>
<comment type="caution">
    <text evidence="2">The sequence shown here is derived from an EMBL/GenBank/DDBJ whole genome shotgun (WGS) entry which is preliminary data.</text>
</comment>
<dbReference type="PANTHER" id="PTHR36846">
    <property type="entry name" value="PROTEIN VIAA"/>
    <property type="match status" value="1"/>
</dbReference>
<dbReference type="InterPro" id="IPR002035">
    <property type="entry name" value="VWF_A"/>
</dbReference>
<dbReference type="RefSeq" id="WP_137734957.1">
    <property type="nucleotide sequence ID" value="NZ_BJCL01000014.1"/>
</dbReference>
<dbReference type="EMBL" id="BJCL01000014">
    <property type="protein sequence ID" value="GCL65249.1"/>
    <property type="molecule type" value="Genomic_DNA"/>
</dbReference>
<protein>
    <recommendedName>
        <fullName evidence="1">VWFA domain-containing protein</fullName>
    </recommendedName>
</protein>
<dbReference type="OrthoDB" id="387240at2"/>
<dbReference type="AlphaFoldDB" id="A0A480AU74"/>
<dbReference type="Proteomes" id="UP000301751">
    <property type="component" value="Unassembled WGS sequence"/>
</dbReference>
<dbReference type="PANTHER" id="PTHR36846:SF1">
    <property type="entry name" value="PROTEIN VIAA"/>
    <property type="match status" value="1"/>
</dbReference>
<dbReference type="GO" id="GO:0005829">
    <property type="term" value="C:cytosol"/>
    <property type="evidence" value="ECO:0007669"/>
    <property type="project" value="TreeGrafter"/>
</dbReference>
<dbReference type="SUPFAM" id="SSF53300">
    <property type="entry name" value="vWA-like"/>
    <property type="match status" value="1"/>
</dbReference>
<sequence length="510" mass="55048">MDTASPLEQPYDRLAPLPRTLWLPALVCSAGPADDLQADPSAQRLADLQRWRLALAEGTLPPPDADFGCPDATAALREAAGRLGLAATCFGAEMMSEQLLRTLLWHLDRLADLQPVLTRAEAIAQVTTEFSAEWTLIQGDWDAVLALLQGLGDQTSLRWDHVRGQLARREWAEAQRISDALKQLPELAVLIRRLGRAERAARPQALPPRVADLPQAPPQGLKPVQTELPGLPGALRGIRFSDRLDGMLGSEAALLRHPVGRKLWRARRAEARLLAYDSSAVLTDWRPDPQAPPRQALAPPQPEALERGPIIVCLDTSGSMRGAPETIAKAVVLQAVRTAHAEQRGCLLISFGGPDEIVERELAGGRARQGAAGHGLAGLLDLMGQGFDGGTDLQAPIARAIDRVHQARWASADLLIVSDGEFGCTRAMLDALDTARAQLGLRVQGVLVGDRETMGLMEVADDIFWVRDWRRHGPAAGRGAGSFSPVHSKSLTALYFPNALSARAARHKPG</sequence>
<proteinExistence type="predicted"/>
<reference evidence="3" key="1">
    <citation type="submission" date="2019-03" db="EMBL/GenBank/DDBJ databases">
        <title>Aquabacterium pictum sp.nov., the first bacteriochlorophyll a-containing freshwater bacterium in the genus Aquabacterium of the class Betaproteobacteria.</title>
        <authorList>
            <person name="Hirose S."/>
            <person name="Tank M."/>
            <person name="Hara E."/>
            <person name="Tamaki H."/>
            <person name="Takaichi S."/>
            <person name="Haruta S."/>
            <person name="Hanada S."/>
        </authorList>
    </citation>
    <scope>NUCLEOTIDE SEQUENCE [LARGE SCALE GENOMIC DNA]</scope>
    <source>
        <strain evidence="3">W35</strain>
    </source>
</reference>
<accession>A0A480AU74</accession>
<dbReference type="Pfam" id="PF13519">
    <property type="entry name" value="VWA_2"/>
    <property type="match status" value="1"/>
</dbReference>
<keyword evidence="3" id="KW-1185">Reference proteome</keyword>
<organism evidence="2 3">
    <name type="scientific">Pseudaquabacterium pictum</name>
    <dbReference type="NCBI Taxonomy" id="2315236"/>
    <lineage>
        <taxon>Bacteria</taxon>
        <taxon>Pseudomonadati</taxon>
        <taxon>Pseudomonadota</taxon>
        <taxon>Betaproteobacteria</taxon>
        <taxon>Burkholderiales</taxon>
        <taxon>Sphaerotilaceae</taxon>
        <taxon>Pseudaquabacterium</taxon>
    </lineage>
</organism>
<evidence type="ECO:0000259" key="1">
    <source>
        <dbReference type="Pfam" id="PF13519"/>
    </source>
</evidence>
<dbReference type="InterPro" id="IPR036465">
    <property type="entry name" value="vWFA_dom_sf"/>
</dbReference>
<dbReference type="Gene3D" id="3.40.50.410">
    <property type="entry name" value="von Willebrand factor, type A domain"/>
    <property type="match status" value="1"/>
</dbReference>
<feature type="domain" description="VWFA" evidence="1">
    <location>
        <begin position="310"/>
        <end position="421"/>
    </location>
</feature>
<gene>
    <name evidence="2" type="ORF">AQPW35_43300</name>
</gene>
<evidence type="ECO:0000313" key="3">
    <source>
        <dbReference type="Proteomes" id="UP000301751"/>
    </source>
</evidence>
<evidence type="ECO:0000313" key="2">
    <source>
        <dbReference type="EMBL" id="GCL65249.1"/>
    </source>
</evidence>